<gene>
    <name evidence="2" type="ORF">Ahy_B06g085131</name>
</gene>
<dbReference type="EMBL" id="SDMP01000016">
    <property type="protein sequence ID" value="RYR05261.1"/>
    <property type="molecule type" value="Genomic_DNA"/>
</dbReference>
<evidence type="ECO:0000313" key="2">
    <source>
        <dbReference type="EMBL" id="RYR05261.1"/>
    </source>
</evidence>
<keyword evidence="3" id="KW-1185">Reference proteome</keyword>
<sequence>MSMAGTERDHPQKQLLSLIRNFASEKSQGERRVVTLRKQIEKLTSDLSVVNVELEDAKRCKELTEQEIIGFEVQFSMSEASAQTLEARISRIQYEISALRSEVETLKMEEAALREQFIHSMLDLNAKIRRFHESIINCDIEAVDCEAYTDAPQVNMKENENDDEIVALESMLSDILSQTTKEDEEYRAEIETHEKVQQELLDCETKVSLLNTIVTETRALQDLTIYPYEYSSHIVAFLLSAAQMYAPSVRLMVMVCEQILVSLIEHKQTSTLEATYNTLVEELQRRCICPSCHMDNLEAISALLLPDEDK</sequence>
<proteinExistence type="predicted"/>
<dbReference type="PANTHER" id="PTHR36001:SF2">
    <property type="entry name" value="CTAGE FAMILY PROTEIN-RELATED"/>
    <property type="match status" value="1"/>
</dbReference>
<dbReference type="STRING" id="3818.A0A444YTM0"/>
<dbReference type="Proteomes" id="UP000289738">
    <property type="component" value="Chromosome B06"/>
</dbReference>
<keyword evidence="1" id="KW-0175">Coiled coil</keyword>
<name>A0A444YTM0_ARAHY</name>
<dbReference type="AlphaFoldDB" id="A0A444YTM0"/>
<feature type="coiled-coil region" evidence="1">
    <location>
        <begin position="82"/>
        <end position="116"/>
    </location>
</feature>
<organism evidence="2 3">
    <name type="scientific">Arachis hypogaea</name>
    <name type="common">Peanut</name>
    <dbReference type="NCBI Taxonomy" id="3818"/>
    <lineage>
        <taxon>Eukaryota</taxon>
        <taxon>Viridiplantae</taxon>
        <taxon>Streptophyta</taxon>
        <taxon>Embryophyta</taxon>
        <taxon>Tracheophyta</taxon>
        <taxon>Spermatophyta</taxon>
        <taxon>Magnoliopsida</taxon>
        <taxon>eudicotyledons</taxon>
        <taxon>Gunneridae</taxon>
        <taxon>Pentapetalae</taxon>
        <taxon>rosids</taxon>
        <taxon>fabids</taxon>
        <taxon>Fabales</taxon>
        <taxon>Fabaceae</taxon>
        <taxon>Papilionoideae</taxon>
        <taxon>50 kb inversion clade</taxon>
        <taxon>dalbergioids sensu lato</taxon>
        <taxon>Dalbergieae</taxon>
        <taxon>Pterocarpus clade</taxon>
        <taxon>Arachis</taxon>
    </lineage>
</organism>
<accession>A0A444YTM0</accession>
<dbReference type="PANTHER" id="PTHR36001">
    <property type="entry name" value="CTAGE FAMILY PROTEIN-RELATED"/>
    <property type="match status" value="1"/>
</dbReference>
<comment type="caution">
    <text evidence="2">The sequence shown here is derived from an EMBL/GenBank/DDBJ whole genome shotgun (WGS) entry which is preliminary data.</text>
</comment>
<dbReference type="InterPro" id="IPR053327">
    <property type="entry name" value="KIP"/>
</dbReference>
<reference evidence="2 3" key="1">
    <citation type="submission" date="2019-01" db="EMBL/GenBank/DDBJ databases">
        <title>Sequencing of cultivated peanut Arachis hypogaea provides insights into genome evolution and oil improvement.</title>
        <authorList>
            <person name="Chen X."/>
        </authorList>
    </citation>
    <scope>NUCLEOTIDE SEQUENCE [LARGE SCALE GENOMIC DNA]</scope>
    <source>
        <strain evidence="3">cv. Fuhuasheng</strain>
        <tissue evidence="2">Leaves</tissue>
    </source>
</reference>
<evidence type="ECO:0000313" key="3">
    <source>
        <dbReference type="Proteomes" id="UP000289738"/>
    </source>
</evidence>
<evidence type="ECO:0000256" key="1">
    <source>
        <dbReference type="SAM" id="Coils"/>
    </source>
</evidence>
<protein>
    <submittedName>
        <fullName evidence="2">Uncharacterized protein</fullName>
    </submittedName>
</protein>